<dbReference type="GeneID" id="36526788"/>
<reference evidence="2 3" key="1">
    <citation type="submission" date="2017-12" db="EMBL/GenBank/DDBJ databases">
        <authorList>
            <consortium name="DOE Joint Genome Institute"/>
            <person name="Haridas S."/>
            <person name="Kjaerbolling I."/>
            <person name="Vesth T.C."/>
            <person name="Frisvad J.C."/>
            <person name="Nybo J.L."/>
            <person name="Theobald S."/>
            <person name="Kuo A."/>
            <person name="Bowyer P."/>
            <person name="Matsuda Y."/>
            <person name="Mondo S."/>
            <person name="Lyhne E.K."/>
            <person name="Kogle M.E."/>
            <person name="Clum A."/>
            <person name="Lipzen A."/>
            <person name="Salamov A."/>
            <person name="Ngan C.Y."/>
            <person name="Daum C."/>
            <person name="Chiniquy J."/>
            <person name="Barry K."/>
            <person name="LaButti K."/>
            <person name="Simmons B.A."/>
            <person name="Magnuson J.K."/>
            <person name="Mortensen U.H."/>
            <person name="Larsen T.O."/>
            <person name="Grigoriev I.V."/>
            <person name="Baker S.E."/>
            <person name="Andersen M.R."/>
            <person name="Nordberg H.P."/>
            <person name="Cantor M.N."/>
            <person name="Hua S.X."/>
        </authorList>
    </citation>
    <scope>NUCLEOTIDE SEQUENCE [LARGE SCALE GENOMIC DNA]</scope>
    <source>
        <strain evidence="2 3">CBS 102.13</strain>
    </source>
</reference>
<dbReference type="AlphaFoldDB" id="A0A2I2F361"/>
<feature type="chain" id="PRO_5014185200" evidence="1">
    <location>
        <begin position="19"/>
        <end position="62"/>
    </location>
</feature>
<feature type="signal peptide" evidence="1">
    <location>
        <begin position="1"/>
        <end position="18"/>
    </location>
</feature>
<evidence type="ECO:0000313" key="2">
    <source>
        <dbReference type="EMBL" id="PLB35049.1"/>
    </source>
</evidence>
<name>A0A2I2F361_ASPCN</name>
<proteinExistence type="predicted"/>
<dbReference type="OrthoDB" id="10397195at2759"/>
<accession>A0A2I2F361</accession>
<evidence type="ECO:0000313" key="3">
    <source>
        <dbReference type="Proteomes" id="UP000234585"/>
    </source>
</evidence>
<dbReference type="EMBL" id="KZ559168">
    <property type="protein sequence ID" value="PLB35049.1"/>
    <property type="molecule type" value="Genomic_DNA"/>
</dbReference>
<dbReference type="RefSeq" id="XP_024669061.1">
    <property type="nucleotide sequence ID" value="XM_024819628.1"/>
</dbReference>
<evidence type="ECO:0000256" key="1">
    <source>
        <dbReference type="SAM" id="SignalP"/>
    </source>
</evidence>
<gene>
    <name evidence="2" type="ORF">BDW47DRAFT_69294</name>
</gene>
<protein>
    <submittedName>
        <fullName evidence="2">Uncharacterized protein</fullName>
    </submittedName>
</protein>
<keyword evidence="3" id="KW-1185">Reference proteome</keyword>
<organism evidence="2 3">
    <name type="scientific">Aspergillus candidus</name>
    <dbReference type="NCBI Taxonomy" id="41067"/>
    <lineage>
        <taxon>Eukaryota</taxon>
        <taxon>Fungi</taxon>
        <taxon>Dikarya</taxon>
        <taxon>Ascomycota</taxon>
        <taxon>Pezizomycotina</taxon>
        <taxon>Eurotiomycetes</taxon>
        <taxon>Eurotiomycetidae</taxon>
        <taxon>Eurotiales</taxon>
        <taxon>Aspergillaceae</taxon>
        <taxon>Aspergillus</taxon>
        <taxon>Aspergillus subgen. Circumdati</taxon>
    </lineage>
</organism>
<dbReference type="Proteomes" id="UP000234585">
    <property type="component" value="Unassembled WGS sequence"/>
</dbReference>
<keyword evidence="1" id="KW-0732">Signal</keyword>
<sequence>MMLCVFLLLFSTLVNVRLHLMDKHFVLCIRSEPFLDIFIFSHIFCYGSLVHLPTLWTAMAWI</sequence>